<dbReference type="InterPro" id="IPR050738">
    <property type="entry name" value="Sulfatase"/>
</dbReference>
<feature type="domain" description="Sulfatase N-terminal" evidence="4">
    <location>
        <begin position="27"/>
        <end position="415"/>
    </location>
</feature>
<feature type="signal peptide" evidence="3">
    <location>
        <begin position="1"/>
        <end position="22"/>
    </location>
</feature>
<sequence>MKKLRITILFLTFLLLTRTTIAQEAPPNIIVILVDDLGFSDLGCYGGEIPTPNIDRLAAQGLRFTNFYNAARCCPSRAALLTGVYPHQAGIGHMMNDRGAEHPGYRGHLNDQTVTIADVLGQAGYFTAMTGKWHVGHAHGIIPTTRGFDRSLYAPAGGFYYGDGKNAKLFLNGQPIENDSPLLPKNWYSTDLWTTAGLQFIDEALQEDKPFLLYLAHNAPHFPLQAPSEEIEKFKGKYLAGWEKLREERYKRQLELGVIDSSWKLPPFNPKVPKWNSLTTEEKERYDHIMAIFAAVVSRLDKSIGDLVEGLKKRHVLENTIIVFFSDNGGNPEPGAEARYEGEYPGSSQSSVFLGQGWAELGCTPFWAYKHHTHEGGISSPTIVHWPKGIPTARRGLFERQSAHITDILATVADLGQATYPQSYRDNQVIPAVGVSLIPAFSGHTIDRVNPIFWEHEGNRAVLSGKWKLVAEWEEDWQLYDIENDRTELHNRIQEYPEVAEQLIAAYKDWSKKVNVEPWTRGVKWFYDYEKAKNESN</sequence>
<dbReference type="PANTHER" id="PTHR42693:SF53">
    <property type="entry name" value="ENDO-4-O-SULFATASE"/>
    <property type="match status" value="1"/>
</dbReference>
<keyword evidence="3" id="KW-0732">Signal</keyword>
<protein>
    <submittedName>
        <fullName evidence="5">Arylsulfatase</fullName>
    </submittedName>
</protein>
<proteinExistence type="inferred from homology"/>
<evidence type="ECO:0000256" key="2">
    <source>
        <dbReference type="ARBA" id="ARBA00022801"/>
    </source>
</evidence>
<dbReference type="AlphaFoldDB" id="A0A4V2DBK8"/>
<evidence type="ECO:0000313" key="6">
    <source>
        <dbReference type="Proteomes" id="UP000292855"/>
    </source>
</evidence>
<dbReference type="OrthoDB" id="9803751at2"/>
<accession>A0A4V2DBK8</accession>
<name>A0A4V2DBK8_9SPHI</name>
<comment type="similarity">
    <text evidence="1">Belongs to the sulfatase family.</text>
</comment>
<dbReference type="RefSeq" id="WP_130142888.1">
    <property type="nucleotide sequence ID" value="NZ_SGIT01000004.1"/>
</dbReference>
<gene>
    <name evidence="5" type="ORF">EWE74_17130</name>
</gene>
<dbReference type="InterPro" id="IPR000917">
    <property type="entry name" value="Sulfatase_N"/>
</dbReference>
<dbReference type="GO" id="GO:0004065">
    <property type="term" value="F:arylsulfatase activity"/>
    <property type="evidence" value="ECO:0007669"/>
    <property type="project" value="TreeGrafter"/>
</dbReference>
<reference evidence="5 6" key="1">
    <citation type="submission" date="2019-02" db="EMBL/GenBank/DDBJ databases">
        <authorList>
            <person name="Li Y."/>
        </authorList>
    </citation>
    <scope>NUCLEOTIDE SEQUENCE [LARGE SCALE GENOMIC DNA]</scope>
    <source>
        <strain evidence="5 6">30C10-4-7</strain>
    </source>
</reference>
<dbReference type="InterPro" id="IPR017850">
    <property type="entry name" value="Alkaline_phosphatase_core_sf"/>
</dbReference>
<comment type="caution">
    <text evidence="5">The sequence shown here is derived from an EMBL/GenBank/DDBJ whole genome shotgun (WGS) entry which is preliminary data.</text>
</comment>
<evidence type="ECO:0000313" key="5">
    <source>
        <dbReference type="EMBL" id="RZF58338.1"/>
    </source>
</evidence>
<organism evidence="5 6">
    <name type="scientific">Sphingobacterium corticibacterium</name>
    <dbReference type="NCBI Taxonomy" id="2484746"/>
    <lineage>
        <taxon>Bacteria</taxon>
        <taxon>Pseudomonadati</taxon>
        <taxon>Bacteroidota</taxon>
        <taxon>Sphingobacteriia</taxon>
        <taxon>Sphingobacteriales</taxon>
        <taxon>Sphingobacteriaceae</taxon>
        <taxon>Sphingobacterium</taxon>
    </lineage>
</organism>
<dbReference type="Gene3D" id="3.40.720.10">
    <property type="entry name" value="Alkaline Phosphatase, subunit A"/>
    <property type="match status" value="1"/>
</dbReference>
<dbReference type="EMBL" id="SGIT01000004">
    <property type="protein sequence ID" value="RZF58338.1"/>
    <property type="molecule type" value="Genomic_DNA"/>
</dbReference>
<dbReference type="Gene3D" id="3.30.1120.10">
    <property type="match status" value="1"/>
</dbReference>
<dbReference type="Pfam" id="PF00884">
    <property type="entry name" value="Sulfatase"/>
    <property type="match status" value="1"/>
</dbReference>
<keyword evidence="2" id="KW-0378">Hydrolase</keyword>
<evidence type="ECO:0000256" key="1">
    <source>
        <dbReference type="ARBA" id="ARBA00008779"/>
    </source>
</evidence>
<evidence type="ECO:0000259" key="4">
    <source>
        <dbReference type="Pfam" id="PF00884"/>
    </source>
</evidence>
<dbReference type="PANTHER" id="PTHR42693">
    <property type="entry name" value="ARYLSULFATASE FAMILY MEMBER"/>
    <property type="match status" value="1"/>
</dbReference>
<dbReference type="Proteomes" id="UP000292855">
    <property type="component" value="Unassembled WGS sequence"/>
</dbReference>
<feature type="chain" id="PRO_5020297406" evidence="3">
    <location>
        <begin position="23"/>
        <end position="537"/>
    </location>
</feature>
<dbReference type="FunFam" id="3.40.720.10:FF:000047">
    <property type="entry name" value="Arylsulfatase"/>
    <property type="match status" value="1"/>
</dbReference>
<dbReference type="SUPFAM" id="SSF53649">
    <property type="entry name" value="Alkaline phosphatase-like"/>
    <property type="match status" value="1"/>
</dbReference>
<dbReference type="CDD" id="cd16025">
    <property type="entry name" value="PAS_like"/>
    <property type="match status" value="1"/>
</dbReference>
<keyword evidence="6" id="KW-1185">Reference proteome</keyword>
<evidence type="ECO:0000256" key="3">
    <source>
        <dbReference type="SAM" id="SignalP"/>
    </source>
</evidence>